<feature type="chain" id="PRO_5003390506" evidence="1">
    <location>
        <begin position="19"/>
        <end position="302"/>
    </location>
</feature>
<evidence type="ECO:0000313" key="2">
    <source>
        <dbReference type="EMBL" id="CCD18328.1"/>
    </source>
</evidence>
<feature type="signal peptide" evidence="1">
    <location>
        <begin position="1"/>
        <end position="18"/>
    </location>
</feature>
<proteinExistence type="predicted"/>
<keyword evidence="3" id="KW-1185">Reference proteome</keyword>
<gene>
    <name evidence="2" type="ORF">TvY486_0010050</name>
</gene>
<evidence type="ECO:0000256" key="1">
    <source>
        <dbReference type="SAM" id="SignalP"/>
    </source>
</evidence>
<evidence type="ECO:0000313" key="3">
    <source>
        <dbReference type="Proteomes" id="UP000009027"/>
    </source>
</evidence>
<organism evidence="2 3">
    <name type="scientific">Trypanosoma vivax (strain Y486)</name>
    <dbReference type="NCBI Taxonomy" id="1055687"/>
    <lineage>
        <taxon>Eukaryota</taxon>
        <taxon>Discoba</taxon>
        <taxon>Euglenozoa</taxon>
        <taxon>Kinetoplastea</taxon>
        <taxon>Metakinetoplastina</taxon>
        <taxon>Trypanosomatida</taxon>
        <taxon>Trypanosomatidae</taxon>
        <taxon>Trypanosoma</taxon>
        <taxon>Duttonella</taxon>
    </lineage>
</organism>
<accession>F9WLD7</accession>
<dbReference type="EMBL" id="CAEX01000904">
    <property type="protein sequence ID" value="CCD18328.1"/>
    <property type="molecule type" value="Genomic_DNA"/>
</dbReference>
<dbReference type="AlphaFoldDB" id="F9WLD7"/>
<protein>
    <submittedName>
        <fullName evidence="2">Uncharacterized protein</fullName>
    </submittedName>
</protein>
<sequence>MFSKYLCYLLLFTVVCCAKKNHIRHCTYYRFPSKEVECATKDVLLGWINVVNKPALRAEAVMQNVSQIVRLARGQQEKAYNAILDYQKFRESLDVAVNEKEIELINRAIQEANKSAAQTKECQLIAERAMEKANESKAASINYFDAVMRVAYFLWRVDPQGKWNYINVKTVLYRHGVGCEKEYNISKILDDNTGDIDSMNLTKWKNKTLDALQKTYDDMMINACRYHPNVRDDEKIELVKDAVAKSVERLKAAEHDFEWSLAAVEKAVTKLKNASRMVEETNNSLLASDIGKTFCEVVGQLR</sequence>
<feature type="non-terminal residue" evidence="2">
    <location>
        <position position="302"/>
    </location>
</feature>
<name>F9WLD7_TRYVY</name>
<reference evidence="2 3" key="1">
    <citation type="journal article" date="2012" name="Proc. Natl. Acad. Sci. U.S.A.">
        <title>Antigenic diversity is generated by distinct evolutionary mechanisms in African trypanosome species.</title>
        <authorList>
            <person name="Jackson A.P."/>
            <person name="Berry A."/>
            <person name="Aslett M."/>
            <person name="Allison H.C."/>
            <person name="Burton P."/>
            <person name="Vavrova-Anderson J."/>
            <person name="Brown R."/>
            <person name="Browne H."/>
            <person name="Corton N."/>
            <person name="Hauser H."/>
            <person name="Gamble J."/>
            <person name="Gilderthorp R."/>
            <person name="Marcello L."/>
            <person name="McQuillan J."/>
            <person name="Otto T.D."/>
            <person name="Quail M.A."/>
            <person name="Sanders M.J."/>
            <person name="van Tonder A."/>
            <person name="Ginger M.L."/>
            <person name="Field M.C."/>
            <person name="Barry J.D."/>
            <person name="Hertz-Fowler C."/>
            <person name="Berriman M."/>
        </authorList>
    </citation>
    <scope>NUCLEOTIDE SEQUENCE</scope>
    <source>
        <strain evidence="2 3">Y486</strain>
    </source>
</reference>
<dbReference type="Proteomes" id="UP000009027">
    <property type="component" value="Unassembled WGS sequence"/>
</dbReference>
<keyword evidence="1" id="KW-0732">Signal</keyword>
<dbReference type="VEuPathDB" id="TriTrypDB:TvY486_0010050"/>